<organism evidence="3 4">
    <name type="scientific">Methylomonas subterranea</name>
    <dbReference type="NCBI Taxonomy" id="2952225"/>
    <lineage>
        <taxon>Bacteria</taxon>
        <taxon>Pseudomonadati</taxon>
        <taxon>Pseudomonadota</taxon>
        <taxon>Gammaproteobacteria</taxon>
        <taxon>Methylococcales</taxon>
        <taxon>Methylococcaceae</taxon>
        <taxon>Methylomonas</taxon>
    </lineage>
</organism>
<evidence type="ECO:0000256" key="1">
    <source>
        <dbReference type="SAM" id="Phobius"/>
    </source>
</evidence>
<feature type="domain" description="Microcin J25-processing protein McjB C-terminal" evidence="2">
    <location>
        <begin position="41"/>
        <end position="153"/>
    </location>
</feature>
<dbReference type="Proteomes" id="UP001524499">
    <property type="component" value="Unassembled WGS sequence"/>
</dbReference>
<keyword evidence="1" id="KW-0472">Membrane</keyword>
<dbReference type="InterPro" id="IPR053521">
    <property type="entry name" value="McjB-like"/>
</dbReference>
<keyword evidence="4" id="KW-1185">Reference proteome</keyword>
<keyword evidence="1" id="KW-1133">Transmembrane helix</keyword>
<comment type="caution">
    <text evidence="3">The sequence shown here is derived from an EMBL/GenBank/DDBJ whole genome shotgun (WGS) entry which is preliminary data.</text>
</comment>
<evidence type="ECO:0000313" key="4">
    <source>
        <dbReference type="Proteomes" id="UP001524499"/>
    </source>
</evidence>
<proteinExistence type="predicted"/>
<evidence type="ECO:0000259" key="2">
    <source>
        <dbReference type="Pfam" id="PF13471"/>
    </source>
</evidence>
<dbReference type="RefSeq" id="WP_256602927.1">
    <property type="nucleotide sequence ID" value="NZ_JANIBJ010000023.1"/>
</dbReference>
<gene>
    <name evidence="3" type="ORF">NP590_13105</name>
</gene>
<feature type="transmembrane region" description="Helical" evidence="1">
    <location>
        <begin position="21"/>
        <end position="44"/>
    </location>
</feature>
<reference evidence="3 4" key="1">
    <citation type="submission" date="2022-07" db="EMBL/GenBank/DDBJ databases">
        <title>Methylomonas rivi sp. nov., Methylomonas rosea sp. nov., Methylomonas aureus sp. nov. and Methylomonas subterranea sp. nov., four novel methanotrophs isolated from a freshwater creek and the deep terrestrial subsurface.</title>
        <authorList>
            <person name="Abin C."/>
            <person name="Sankaranarayanan K."/>
            <person name="Garner C."/>
            <person name="Sindelar R."/>
            <person name="Kotary K."/>
            <person name="Garner R."/>
            <person name="Barclay S."/>
            <person name="Lawson P."/>
            <person name="Krumholz L."/>
        </authorList>
    </citation>
    <scope>NUCLEOTIDE SEQUENCE [LARGE SCALE GENOMIC DNA]</scope>
    <source>
        <strain evidence="3 4">SURF-2</strain>
    </source>
</reference>
<keyword evidence="1" id="KW-0812">Transmembrane</keyword>
<feature type="transmembrane region" description="Helical" evidence="1">
    <location>
        <begin position="99"/>
        <end position="118"/>
    </location>
</feature>
<dbReference type="Pfam" id="PF13471">
    <property type="entry name" value="Transglut_core3"/>
    <property type="match status" value="1"/>
</dbReference>
<dbReference type="InterPro" id="IPR032708">
    <property type="entry name" value="McjB_C"/>
</dbReference>
<evidence type="ECO:0000313" key="3">
    <source>
        <dbReference type="EMBL" id="MCQ8105048.1"/>
    </source>
</evidence>
<sequence>MHLRKPKLLLRKFRALRRRHWRETLWLGPAFCLLGIMRAILLLVPFGNIARYLGRHLENVGVIPLAGAQQVMRAEHIGSAIRTAANYTPWESKCLAQAMTARVILGINGIPYALFLGINKQNPTEMKAHAWVRVDRVPVTGGDGFAEFTVVSTFVAADTFAGQAF</sequence>
<protein>
    <submittedName>
        <fullName evidence="3">Lasso peptide biosynthesis B2 protein</fullName>
    </submittedName>
</protein>
<accession>A0ABT1TII8</accession>
<dbReference type="NCBIfam" id="NF033537">
    <property type="entry name" value="lasso_biosyn_B2"/>
    <property type="match status" value="1"/>
</dbReference>
<dbReference type="EMBL" id="JANIBJ010000023">
    <property type="protein sequence ID" value="MCQ8105048.1"/>
    <property type="molecule type" value="Genomic_DNA"/>
</dbReference>
<name>A0ABT1TII8_9GAMM</name>